<comment type="caution">
    <text evidence="1">The sequence shown here is derived from an EMBL/GenBank/DDBJ whole genome shotgun (WGS) entry which is preliminary data.</text>
</comment>
<evidence type="ECO:0000313" key="2">
    <source>
        <dbReference type="Proteomes" id="UP000326396"/>
    </source>
</evidence>
<gene>
    <name evidence="1" type="ORF">E3N88_06317</name>
</gene>
<keyword evidence="2" id="KW-1185">Reference proteome</keyword>
<protein>
    <submittedName>
        <fullName evidence="1">Uncharacterized protein</fullName>
    </submittedName>
</protein>
<dbReference type="Proteomes" id="UP000326396">
    <property type="component" value="Linkage Group LG11"/>
</dbReference>
<name>A0A5N6PP64_9ASTR</name>
<sequence>MVYKNPKFDLNKTPVDFGCNNEFNKDDPFDDTALRLECVGHDTISQQDAKSAPDDGCRLILGLGRTPGVCCNESNLTLKLSLSHGSSASKSGPSSFSNYQSSSCEISNGFGSHHVLDEDSTSVSGGYMPSLLLAPRISVPLQKLKISGPQSSVVSDFSRETASDPQTSSKKREFSGCANHQTGYCCGVQCSHSSGCSHAATEKSGAVAVCIRSNGTNSSVAHKGGKKHVVPGCTKSACGRTNCYVNHSGGKQYKFFAHDITHVCKAHGGSHGLVSDPGPGSPNNRSLSSSSALSNSTCWLGKPAKRRQLIPPQVLVPSSMKSSSFLPFTRQSSSGTDNNGAKKNLELVVPEGRVHGGSLLPFVSRDLWDAVIDEF</sequence>
<dbReference type="OrthoDB" id="71706at2759"/>
<proteinExistence type="predicted"/>
<evidence type="ECO:0000313" key="1">
    <source>
        <dbReference type="EMBL" id="KAD6795421.1"/>
    </source>
</evidence>
<reference evidence="1 2" key="1">
    <citation type="submission" date="2019-05" db="EMBL/GenBank/DDBJ databases">
        <title>Mikania micrantha, genome provides insights into the molecular mechanism of rapid growth.</title>
        <authorList>
            <person name="Liu B."/>
        </authorList>
    </citation>
    <scope>NUCLEOTIDE SEQUENCE [LARGE SCALE GENOMIC DNA]</scope>
    <source>
        <strain evidence="1">NLD-2019</strain>
        <tissue evidence="1">Leaf</tissue>
    </source>
</reference>
<dbReference type="EMBL" id="SZYD01000003">
    <property type="protein sequence ID" value="KAD6795421.1"/>
    <property type="molecule type" value="Genomic_DNA"/>
</dbReference>
<organism evidence="1 2">
    <name type="scientific">Mikania micrantha</name>
    <name type="common">bitter vine</name>
    <dbReference type="NCBI Taxonomy" id="192012"/>
    <lineage>
        <taxon>Eukaryota</taxon>
        <taxon>Viridiplantae</taxon>
        <taxon>Streptophyta</taxon>
        <taxon>Embryophyta</taxon>
        <taxon>Tracheophyta</taxon>
        <taxon>Spermatophyta</taxon>
        <taxon>Magnoliopsida</taxon>
        <taxon>eudicotyledons</taxon>
        <taxon>Gunneridae</taxon>
        <taxon>Pentapetalae</taxon>
        <taxon>asterids</taxon>
        <taxon>campanulids</taxon>
        <taxon>Asterales</taxon>
        <taxon>Asteraceae</taxon>
        <taxon>Asteroideae</taxon>
        <taxon>Heliantheae alliance</taxon>
        <taxon>Eupatorieae</taxon>
        <taxon>Mikania</taxon>
    </lineage>
</organism>
<dbReference type="AlphaFoldDB" id="A0A5N6PP64"/>
<accession>A0A5N6PP64</accession>